<name>A0ABW9KKM8_9BACT</name>
<gene>
    <name evidence="6" type="ORF">ACK2TP_08870</name>
</gene>
<dbReference type="InterPro" id="IPR023874">
    <property type="entry name" value="DNA_rSAM_put"/>
</dbReference>
<sequence length="438" mass="48621">MPSLTVRQKLEILADAAKYDASCASSGATRASNGKGVGHSDGTGICHSYTPDGRCVSLLKILLTNFCTYDCVFCVNRVSSDIRRARFSVEEVVTLTLDFYKRNYIEGLFLSSGIIQSPDYTMEQLVQVAKTLRLVHHFGGYIHIKAIPGCAQRLIDDAGLYADRLSANIELPTQDDLVQLAPEKKATVIEGTMGQIADRKAEVDEDRRKLPSAPKFAPAGQSTQMVIGATPATDRDIIQRASTLYGGYKLRRVYYTGFSPYPEADTRLPLQATPRMREHRLYQADWLMRFYGFAADEIAPESDPELNLAIDPKLAWARRHPEFFPVDVNAGTREALLRVPGLGYHNVDRILRIRRYHKLSMEDLRKLHVRMKDVLEFVVTTDHLPVATLPFTTEQTDRETSDAEFAALPPAQPLAGLVAAQQMDLFAAAAQSAATGVL</sequence>
<dbReference type="SUPFAM" id="SSF102114">
    <property type="entry name" value="Radical SAM enzymes"/>
    <property type="match status" value="1"/>
</dbReference>
<evidence type="ECO:0000313" key="7">
    <source>
        <dbReference type="Proteomes" id="UP001634747"/>
    </source>
</evidence>
<dbReference type="InterPro" id="IPR007197">
    <property type="entry name" value="rSAM"/>
</dbReference>
<dbReference type="SFLD" id="SFLDG01102">
    <property type="entry name" value="Uncharacterised_Radical_SAM_Su"/>
    <property type="match status" value="1"/>
</dbReference>
<keyword evidence="4" id="KW-0408">Iron</keyword>
<evidence type="ECO:0000256" key="4">
    <source>
        <dbReference type="ARBA" id="ARBA00023004"/>
    </source>
</evidence>
<dbReference type="EMBL" id="JBJYXY010000001">
    <property type="protein sequence ID" value="MFN2975873.1"/>
    <property type="molecule type" value="Genomic_DNA"/>
</dbReference>
<dbReference type="Gene3D" id="3.20.20.70">
    <property type="entry name" value="Aldolase class I"/>
    <property type="match status" value="1"/>
</dbReference>
<accession>A0ABW9KKM8</accession>
<dbReference type="InterPro" id="IPR013785">
    <property type="entry name" value="Aldolase_TIM"/>
</dbReference>
<dbReference type="InterPro" id="IPR010994">
    <property type="entry name" value="RuvA_2-like"/>
</dbReference>
<protein>
    <submittedName>
        <fullName evidence="6">DNA modification/repair radical SAM protein</fullName>
    </submittedName>
</protein>
<dbReference type="CDD" id="cd01335">
    <property type="entry name" value="Radical_SAM"/>
    <property type="match status" value="1"/>
</dbReference>
<proteinExistence type="predicted"/>
<reference evidence="6 7" key="1">
    <citation type="submission" date="2024-12" db="EMBL/GenBank/DDBJ databases">
        <authorList>
            <person name="Lee Y."/>
        </authorList>
    </citation>
    <scope>NUCLEOTIDE SEQUENCE [LARGE SCALE GENOMIC DNA]</scope>
    <source>
        <strain evidence="6 7">03SUJ4</strain>
    </source>
</reference>
<comment type="cofactor">
    <cofactor evidence="1">
        <name>[4Fe-4S] cluster</name>
        <dbReference type="ChEBI" id="CHEBI:49883"/>
    </cofactor>
</comment>
<keyword evidence="2" id="KW-0949">S-adenosyl-L-methionine</keyword>
<dbReference type="RefSeq" id="WP_263412621.1">
    <property type="nucleotide sequence ID" value="NZ_BAABBH010000001.1"/>
</dbReference>
<dbReference type="PANTHER" id="PTHR21180">
    <property type="entry name" value="ENDONUCLEASE/EXONUCLEASE/PHOSPHATASE FAMILY DOMAIN-CONTAINING PROTEIN 1"/>
    <property type="match status" value="1"/>
</dbReference>
<evidence type="ECO:0000256" key="2">
    <source>
        <dbReference type="ARBA" id="ARBA00022691"/>
    </source>
</evidence>
<evidence type="ECO:0000313" key="6">
    <source>
        <dbReference type="EMBL" id="MFN2975873.1"/>
    </source>
</evidence>
<dbReference type="NCBIfam" id="TIGR03916">
    <property type="entry name" value="rSAM_link_UDG"/>
    <property type="match status" value="1"/>
</dbReference>
<dbReference type="PANTHER" id="PTHR21180:SF9">
    <property type="entry name" value="TYPE II SECRETION SYSTEM PROTEIN K"/>
    <property type="match status" value="1"/>
</dbReference>
<dbReference type="InterPro" id="IPR058240">
    <property type="entry name" value="rSAM_sf"/>
</dbReference>
<evidence type="ECO:0000256" key="5">
    <source>
        <dbReference type="ARBA" id="ARBA00023014"/>
    </source>
</evidence>
<dbReference type="Proteomes" id="UP001634747">
    <property type="component" value="Unassembled WGS sequence"/>
</dbReference>
<keyword evidence="5" id="KW-0411">Iron-sulfur</keyword>
<keyword evidence="7" id="KW-1185">Reference proteome</keyword>
<dbReference type="InterPro" id="IPR051675">
    <property type="entry name" value="Endo/Exo/Phosphatase_dom_1"/>
</dbReference>
<keyword evidence="3" id="KW-0479">Metal-binding</keyword>
<evidence type="ECO:0000256" key="3">
    <source>
        <dbReference type="ARBA" id="ARBA00022723"/>
    </source>
</evidence>
<evidence type="ECO:0000256" key="1">
    <source>
        <dbReference type="ARBA" id="ARBA00001966"/>
    </source>
</evidence>
<comment type="caution">
    <text evidence="6">The sequence shown here is derived from an EMBL/GenBank/DDBJ whole genome shotgun (WGS) entry which is preliminary data.</text>
</comment>
<dbReference type="SUPFAM" id="SSF47781">
    <property type="entry name" value="RuvA domain 2-like"/>
    <property type="match status" value="1"/>
</dbReference>
<organism evidence="6 7">
    <name type="scientific">Terriglobus aquaticus</name>
    <dbReference type="NCBI Taxonomy" id="940139"/>
    <lineage>
        <taxon>Bacteria</taxon>
        <taxon>Pseudomonadati</taxon>
        <taxon>Acidobacteriota</taxon>
        <taxon>Terriglobia</taxon>
        <taxon>Terriglobales</taxon>
        <taxon>Acidobacteriaceae</taxon>
        <taxon>Terriglobus</taxon>
    </lineage>
</organism>
<dbReference type="SFLD" id="SFLDS00029">
    <property type="entry name" value="Radical_SAM"/>
    <property type="match status" value="1"/>
</dbReference>